<dbReference type="InterPro" id="IPR046948">
    <property type="entry name" value="ATL20-22-like"/>
</dbReference>
<evidence type="ECO:0000256" key="11">
    <source>
        <dbReference type="ARBA" id="ARBA00022833"/>
    </source>
</evidence>
<accession>A0A7J8NHQ7</accession>
<dbReference type="PANTHER" id="PTHR46279">
    <property type="entry name" value="RING/U-BOX SUPERFAMILY PROTEIN"/>
    <property type="match status" value="1"/>
</dbReference>
<keyword evidence="11" id="KW-0862">Zinc</keyword>
<evidence type="ECO:0000256" key="9">
    <source>
        <dbReference type="ARBA" id="ARBA00022771"/>
    </source>
</evidence>
<evidence type="ECO:0000256" key="12">
    <source>
        <dbReference type="ARBA" id="ARBA00022989"/>
    </source>
</evidence>
<reference evidence="20 21" key="1">
    <citation type="journal article" date="2019" name="Genome Biol. Evol.">
        <title>Insights into the evolution of the New World diploid cottons (Gossypium, subgenus Houzingenia) based on genome sequencing.</title>
        <authorList>
            <person name="Grover C.E."/>
            <person name="Arick M.A. 2nd"/>
            <person name="Thrash A."/>
            <person name="Conover J.L."/>
            <person name="Sanders W.S."/>
            <person name="Peterson D.G."/>
            <person name="Frelichowski J.E."/>
            <person name="Scheffler J.A."/>
            <person name="Scheffler B.E."/>
            <person name="Wendel J.F."/>
        </authorList>
    </citation>
    <scope>NUCLEOTIDE SEQUENCE [LARGE SCALE GENOMIC DNA]</scope>
    <source>
        <strain evidence="20">157</strain>
        <tissue evidence="20">Leaf</tissue>
    </source>
</reference>
<keyword evidence="9 15" id="KW-0863">Zinc-finger</keyword>
<evidence type="ECO:0000256" key="10">
    <source>
        <dbReference type="ARBA" id="ARBA00022786"/>
    </source>
</evidence>
<keyword evidence="12 17" id="KW-1133">Transmembrane helix</keyword>
<sequence>MALLTYISFIFFSFFLHNPTTAQRCPTSCPGSELELKFPFGRNPNGNQNGSCSYPGFGLSCSRATGEPILKLPESGEFSVRYIDYEAQQIWIDDPDSCLPKRMLENFNLSGTPFGTEFWYTLTFFNCSTSDVTQKGLRSISCLSDSNYSVLVSTMISNVDSAESLPSTCQAIKDVTIPFVLDGIRLDWNEPNCRSCVERRGDCGFTDRNSLETGCFNLPSQVKKVDGVNWYELGGMKAPTPSGLFSTGGGLPRGAKYGIIIGAGIPGFLCLIGLVAFAGSRIRHRRHQRNLRNIEFSTSVSPSVAIVMSGLDGQTIESYPKTKLGDSGRLPKPNDNTCPICLSEYQPKETLRTIPECNHYFHADCIDEWLKMNGSCPLCRNSPSGSAPITPSISSSGSSSSSSLLSP</sequence>
<dbReference type="Proteomes" id="UP000593572">
    <property type="component" value="Unassembled WGS sequence"/>
</dbReference>
<dbReference type="GO" id="GO:0008270">
    <property type="term" value="F:zinc ion binding"/>
    <property type="evidence" value="ECO:0007669"/>
    <property type="project" value="UniProtKB-KW"/>
</dbReference>
<evidence type="ECO:0000256" key="4">
    <source>
        <dbReference type="ARBA" id="ARBA00012483"/>
    </source>
</evidence>
<feature type="signal peptide" evidence="18">
    <location>
        <begin position="1"/>
        <end position="22"/>
    </location>
</feature>
<dbReference type="InterPro" id="IPR025287">
    <property type="entry name" value="WAK_GUB"/>
</dbReference>
<evidence type="ECO:0000313" key="21">
    <source>
        <dbReference type="Proteomes" id="UP000593572"/>
    </source>
</evidence>
<name>A0A7J8NHQ7_9ROSI</name>
<dbReference type="CDD" id="cd16461">
    <property type="entry name" value="RING-H2_EL5-like"/>
    <property type="match status" value="1"/>
</dbReference>
<dbReference type="GO" id="GO:0061630">
    <property type="term" value="F:ubiquitin protein ligase activity"/>
    <property type="evidence" value="ECO:0007669"/>
    <property type="project" value="UniProtKB-EC"/>
</dbReference>
<dbReference type="Pfam" id="PF13639">
    <property type="entry name" value="zf-RING_2"/>
    <property type="match status" value="1"/>
</dbReference>
<evidence type="ECO:0000256" key="13">
    <source>
        <dbReference type="ARBA" id="ARBA00023136"/>
    </source>
</evidence>
<dbReference type="GO" id="GO:0016020">
    <property type="term" value="C:membrane"/>
    <property type="evidence" value="ECO:0007669"/>
    <property type="project" value="UniProtKB-SubCell"/>
</dbReference>
<evidence type="ECO:0000256" key="5">
    <source>
        <dbReference type="ARBA" id="ARBA00022679"/>
    </source>
</evidence>
<feature type="region of interest" description="Disordered" evidence="16">
    <location>
        <begin position="385"/>
        <end position="407"/>
    </location>
</feature>
<evidence type="ECO:0000256" key="18">
    <source>
        <dbReference type="SAM" id="SignalP"/>
    </source>
</evidence>
<dbReference type="AlphaFoldDB" id="A0A7J8NHQ7"/>
<comment type="caution">
    <text evidence="20">The sequence shown here is derived from an EMBL/GenBank/DDBJ whole genome shotgun (WGS) entry which is preliminary data.</text>
</comment>
<keyword evidence="6 17" id="KW-0812">Transmembrane</keyword>
<gene>
    <name evidence="20" type="ORF">Golob_025140</name>
</gene>
<keyword evidence="21" id="KW-1185">Reference proteome</keyword>
<dbReference type="GO" id="GO:0030247">
    <property type="term" value="F:polysaccharide binding"/>
    <property type="evidence" value="ECO:0007669"/>
    <property type="project" value="InterPro"/>
</dbReference>
<dbReference type="InterPro" id="IPR013083">
    <property type="entry name" value="Znf_RING/FYVE/PHD"/>
</dbReference>
<evidence type="ECO:0000256" key="2">
    <source>
        <dbReference type="ARBA" id="ARBA00004167"/>
    </source>
</evidence>
<evidence type="ECO:0000256" key="6">
    <source>
        <dbReference type="ARBA" id="ARBA00022692"/>
    </source>
</evidence>
<comment type="catalytic activity">
    <reaction evidence="1">
        <text>S-ubiquitinyl-[E2 ubiquitin-conjugating enzyme]-L-cysteine + [acceptor protein]-L-lysine = [E2 ubiquitin-conjugating enzyme]-L-cysteine + N(6)-ubiquitinyl-[acceptor protein]-L-lysine.</text>
        <dbReference type="EC" id="2.3.2.27"/>
    </reaction>
</comment>
<evidence type="ECO:0000256" key="3">
    <source>
        <dbReference type="ARBA" id="ARBA00004906"/>
    </source>
</evidence>
<dbReference type="SUPFAM" id="SSF57850">
    <property type="entry name" value="RING/U-box"/>
    <property type="match status" value="1"/>
</dbReference>
<dbReference type="SMART" id="SM00184">
    <property type="entry name" value="RING"/>
    <property type="match status" value="1"/>
</dbReference>
<comment type="similarity">
    <text evidence="14">Belongs to the RING-type zinc finger family. ATL subfamily.</text>
</comment>
<protein>
    <recommendedName>
        <fullName evidence="4">RING-type E3 ubiquitin transferase</fullName>
        <ecNumber evidence="4">2.3.2.27</ecNumber>
    </recommendedName>
</protein>
<dbReference type="EC" id="2.3.2.27" evidence="4"/>
<evidence type="ECO:0000256" key="16">
    <source>
        <dbReference type="SAM" id="MobiDB-lite"/>
    </source>
</evidence>
<evidence type="ECO:0000256" key="15">
    <source>
        <dbReference type="PROSITE-ProRule" id="PRU00175"/>
    </source>
</evidence>
<feature type="chain" id="PRO_5029461760" description="RING-type E3 ubiquitin transferase" evidence="18">
    <location>
        <begin position="23"/>
        <end position="407"/>
    </location>
</feature>
<keyword evidence="5" id="KW-0808">Transferase</keyword>
<feature type="transmembrane region" description="Helical" evidence="17">
    <location>
        <begin position="257"/>
        <end position="279"/>
    </location>
</feature>
<evidence type="ECO:0000259" key="19">
    <source>
        <dbReference type="PROSITE" id="PS50089"/>
    </source>
</evidence>
<keyword evidence="10" id="KW-0833">Ubl conjugation pathway</keyword>
<evidence type="ECO:0000256" key="7">
    <source>
        <dbReference type="ARBA" id="ARBA00022723"/>
    </source>
</evidence>
<dbReference type="EMBL" id="JABEZX010346705">
    <property type="protein sequence ID" value="MBA0576384.1"/>
    <property type="molecule type" value="Genomic_DNA"/>
</dbReference>
<evidence type="ECO:0000256" key="1">
    <source>
        <dbReference type="ARBA" id="ARBA00000900"/>
    </source>
</evidence>
<comment type="pathway">
    <text evidence="3">Protein modification; protein ubiquitination.</text>
</comment>
<feature type="domain" description="RING-type" evidence="19">
    <location>
        <begin position="338"/>
        <end position="380"/>
    </location>
</feature>
<keyword evidence="8 18" id="KW-0732">Signal</keyword>
<evidence type="ECO:0000256" key="8">
    <source>
        <dbReference type="ARBA" id="ARBA00022729"/>
    </source>
</evidence>
<dbReference type="Pfam" id="PF13947">
    <property type="entry name" value="GUB_WAK_bind"/>
    <property type="match status" value="1"/>
</dbReference>
<dbReference type="InterPro" id="IPR001841">
    <property type="entry name" value="Znf_RING"/>
</dbReference>
<keyword evidence="7" id="KW-0479">Metal-binding</keyword>
<organism evidence="20 21">
    <name type="scientific">Gossypium lobatum</name>
    <dbReference type="NCBI Taxonomy" id="34289"/>
    <lineage>
        <taxon>Eukaryota</taxon>
        <taxon>Viridiplantae</taxon>
        <taxon>Streptophyta</taxon>
        <taxon>Embryophyta</taxon>
        <taxon>Tracheophyta</taxon>
        <taxon>Spermatophyta</taxon>
        <taxon>Magnoliopsida</taxon>
        <taxon>eudicotyledons</taxon>
        <taxon>Gunneridae</taxon>
        <taxon>Pentapetalae</taxon>
        <taxon>rosids</taxon>
        <taxon>malvids</taxon>
        <taxon>Malvales</taxon>
        <taxon>Malvaceae</taxon>
        <taxon>Malvoideae</taxon>
        <taxon>Gossypium</taxon>
    </lineage>
</organism>
<proteinExistence type="inferred from homology"/>
<dbReference type="PANTHER" id="PTHR46279:SF31">
    <property type="entry name" value="RING-H2 FINGER PROTEIN ATL20-LIKE ISOFORM X1"/>
    <property type="match status" value="1"/>
</dbReference>
<comment type="subcellular location">
    <subcellularLocation>
        <location evidence="2">Membrane</location>
        <topology evidence="2">Single-pass membrane protein</topology>
    </subcellularLocation>
</comment>
<evidence type="ECO:0000256" key="17">
    <source>
        <dbReference type="SAM" id="Phobius"/>
    </source>
</evidence>
<evidence type="ECO:0000313" key="20">
    <source>
        <dbReference type="EMBL" id="MBA0576384.1"/>
    </source>
</evidence>
<keyword evidence="13 17" id="KW-0472">Membrane</keyword>
<dbReference type="Gene3D" id="3.30.40.10">
    <property type="entry name" value="Zinc/RING finger domain, C3HC4 (zinc finger)"/>
    <property type="match status" value="1"/>
</dbReference>
<evidence type="ECO:0000256" key="14">
    <source>
        <dbReference type="ARBA" id="ARBA00024209"/>
    </source>
</evidence>
<dbReference type="PROSITE" id="PS50089">
    <property type="entry name" value="ZF_RING_2"/>
    <property type="match status" value="1"/>
</dbReference>